<organism evidence="3 4">
    <name type="scientific">Korarchaeum cryptofilum (strain OPF8)</name>
    <dbReference type="NCBI Taxonomy" id="374847"/>
    <lineage>
        <taxon>Archaea</taxon>
        <taxon>Thermoproteota</taxon>
        <taxon>Candidatus Korarchaeia</taxon>
        <taxon>Candidatus Korarchaeales</taxon>
        <taxon>Candidatus Korarchaeaceae</taxon>
        <taxon>Candidatus Korarchaeum</taxon>
    </lineage>
</organism>
<dbReference type="InterPro" id="IPR011579">
    <property type="entry name" value="ATPase_dom"/>
</dbReference>
<dbReference type="OrthoDB" id="132045at2157"/>
<gene>
    <name evidence="3" type="ordered locus">Kcr_0613</name>
</gene>
<dbReference type="PANTHER" id="PTHR34301:SF8">
    <property type="entry name" value="ATPASE DOMAIN-CONTAINING PROTEIN"/>
    <property type="match status" value="1"/>
</dbReference>
<dbReference type="PhylomeDB" id="B1L4I7"/>
<proteinExistence type="predicted"/>
<evidence type="ECO:0000313" key="3">
    <source>
        <dbReference type="EMBL" id="ACB07366.1"/>
    </source>
</evidence>
<dbReference type="SUPFAM" id="SSF46785">
    <property type="entry name" value="Winged helix' DNA-binding domain"/>
    <property type="match status" value="1"/>
</dbReference>
<dbReference type="InParanoid" id="B1L4I7"/>
<dbReference type="Gene3D" id="1.10.8.60">
    <property type="match status" value="1"/>
</dbReference>
<keyword evidence="4" id="KW-1185">Reference proteome</keyword>
<evidence type="ECO:0000259" key="2">
    <source>
        <dbReference type="Pfam" id="PF21100"/>
    </source>
</evidence>
<evidence type="ECO:0000313" key="4">
    <source>
        <dbReference type="Proteomes" id="UP000001686"/>
    </source>
</evidence>
<evidence type="ECO:0000259" key="1">
    <source>
        <dbReference type="Pfam" id="PF01637"/>
    </source>
</evidence>
<dbReference type="Gene3D" id="1.10.10.10">
    <property type="entry name" value="Winged helix-like DNA-binding domain superfamily/Winged helix DNA-binding domain"/>
    <property type="match status" value="1"/>
</dbReference>
<dbReference type="GeneID" id="6093897"/>
<sequence>MLFDERPKERREDLYDREREIDEIKGNVGRSIILITGIRRIGKTSVLKVALNEVDIPAVIVDARGLRRNYSRADLYRLIAHGLTSSLDKLRDLISGIRVMGLEVELSWRGRDSLSLIELFDKLNERKIIIAIDEAQRLRGPQSNELKDALAHSYDNRNITFILTGSEAGLLHDFVGVEDASSPLYGRFYFEVKLDRLSRDQSIDFLSKGFEQLNLRVSEEVLERAYEEFDGIPGWLTFFGNAYSSGISLERIKIMAVRTALEELKNMIRDNPRRYGLVLRAIAEGKRSWSDIKEYVEEREGSMISSSVLSNIIRNLEDMSVISRYEFLDPVYREAAKLLE</sequence>
<dbReference type="SUPFAM" id="SSF52540">
    <property type="entry name" value="P-loop containing nucleoside triphosphate hydrolases"/>
    <property type="match status" value="1"/>
</dbReference>
<dbReference type="RefSeq" id="WP_012309263.1">
    <property type="nucleotide sequence ID" value="NC_010482.1"/>
</dbReference>
<dbReference type="EMBL" id="CP000968">
    <property type="protein sequence ID" value="ACB07366.1"/>
    <property type="molecule type" value="Genomic_DNA"/>
</dbReference>
<feature type="domain" description="ATPase" evidence="1">
    <location>
        <begin position="15"/>
        <end position="236"/>
    </location>
</feature>
<dbReference type="Proteomes" id="UP000001686">
    <property type="component" value="Chromosome"/>
</dbReference>
<accession>B1L4I7</accession>
<dbReference type="InterPro" id="IPR027417">
    <property type="entry name" value="P-loop_NTPase"/>
</dbReference>
<dbReference type="InterPro" id="IPR036390">
    <property type="entry name" value="WH_DNA-bd_sf"/>
</dbReference>
<dbReference type="EnsemblBacteria" id="ACB07366">
    <property type="protein sequence ID" value="ACB07366"/>
    <property type="gene ID" value="Kcr_0613"/>
</dbReference>
<dbReference type="InterPro" id="IPR036388">
    <property type="entry name" value="WH-like_DNA-bd_sf"/>
</dbReference>
<dbReference type="HOGENOM" id="CLU_061108_0_0_2"/>
<dbReference type="KEGG" id="kcr:Kcr_0613"/>
<dbReference type="Pfam" id="PF01637">
    <property type="entry name" value="ATPase_2"/>
    <property type="match status" value="1"/>
</dbReference>
<name>B1L4I7_KORCO</name>
<dbReference type="PANTHER" id="PTHR34301">
    <property type="entry name" value="DNA-BINDING PROTEIN-RELATED"/>
    <property type="match status" value="1"/>
</dbReference>
<dbReference type="Pfam" id="PF21100">
    <property type="entry name" value="WHD_MCM"/>
    <property type="match status" value="1"/>
</dbReference>
<dbReference type="InterPro" id="IPR048907">
    <property type="entry name" value="WHD_MCM_arc"/>
</dbReference>
<dbReference type="Gene3D" id="3.40.50.300">
    <property type="entry name" value="P-loop containing nucleotide triphosphate hydrolases"/>
    <property type="match status" value="1"/>
</dbReference>
<dbReference type="AlphaFoldDB" id="B1L4I7"/>
<reference evidence="3 4" key="1">
    <citation type="journal article" date="2008" name="Proc. Natl. Acad. Sci. U.S.A.">
        <title>A korarchaeal genome reveals new insights into the evolution of the Archaea.</title>
        <authorList>
            <person name="Elkins J.G."/>
            <person name="Podar M."/>
            <person name="Graham D.E."/>
            <person name="Makarova K.S."/>
            <person name="Wolf Y."/>
            <person name="Randau L."/>
            <person name="Hedlund B.P."/>
            <person name="Brochier-Armanet C."/>
            <person name="Kunin V."/>
            <person name="Anderson I."/>
            <person name="Lapidus A."/>
            <person name="Goltsman E."/>
            <person name="Barry K."/>
            <person name="Koonin E.V."/>
            <person name="Hugenholtz P."/>
            <person name="Kyrpides N."/>
            <person name="Wanner G."/>
            <person name="Richardson P."/>
            <person name="Keller M."/>
            <person name="Stetter K.O."/>
        </authorList>
    </citation>
    <scope>NUCLEOTIDE SEQUENCE [LARGE SCALE GENOMIC DNA]</scope>
    <source>
        <strain evidence="4">OPF8</strain>
    </source>
</reference>
<dbReference type="eggNOG" id="arCOG03169">
    <property type="taxonomic scope" value="Archaea"/>
</dbReference>
<dbReference type="GO" id="GO:0005524">
    <property type="term" value="F:ATP binding"/>
    <property type="evidence" value="ECO:0007669"/>
    <property type="project" value="InterPro"/>
</dbReference>
<dbReference type="STRING" id="374847.Kcr_0613"/>
<feature type="domain" description="MCM C-terminal" evidence="2">
    <location>
        <begin position="274"/>
        <end position="325"/>
    </location>
</feature>
<protein>
    <submittedName>
        <fullName evidence="3">ATPase</fullName>
    </submittedName>
</protein>